<organism evidence="2 3">
    <name type="scientific">Amycolatopsis taiwanensis</name>
    <dbReference type="NCBI Taxonomy" id="342230"/>
    <lineage>
        <taxon>Bacteria</taxon>
        <taxon>Bacillati</taxon>
        <taxon>Actinomycetota</taxon>
        <taxon>Actinomycetes</taxon>
        <taxon>Pseudonocardiales</taxon>
        <taxon>Pseudonocardiaceae</taxon>
        <taxon>Amycolatopsis</taxon>
    </lineage>
</organism>
<accession>A0A9W6R984</accession>
<name>A0A9W6R984_9PSEU</name>
<dbReference type="EMBL" id="BSTI01000033">
    <property type="protein sequence ID" value="GLY71233.1"/>
    <property type="molecule type" value="Genomic_DNA"/>
</dbReference>
<evidence type="ECO:0000313" key="3">
    <source>
        <dbReference type="Proteomes" id="UP001165136"/>
    </source>
</evidence>
<evidence type="ECO:0000256" key="1">
    <source>
        <dbReference type="SAM" id="MobiDB-lite"/>
    </source>
</evidence>
<dbReference type="AlphaFoldDB" id="A0A9W6R984"/>
<evidence type="ECO:0000313" key="2">
    <source>
        <dbReference type="EMBL" id="GLY71233.1"/>
    </source>
</evidence>
<reference evidence="2" key="1">
    <citation type="submission" date="2023-03" db="EMBL/GenBank/DDBJ databases">
        <title>Amycolatopsis taiwanensis NBRC 103393.</title>
        <authorList>
            <person name="Ichikawa N."/>
            <person name="Sato H."/>
            <person name="Tonouchi N."/>
        </authorList>
    </citation>
    <scope>NUCLEOTIDE SEQUENCE</scope>
    <source>
        <strain evidence="2">NBRC 103393</strain>
    </source>
</reference>
<gene>
    <name evidence="2" type="ORF">Atai01_78520</name>
</gene>
<proteinExistence type="predicted"/>
<sequence>MGPAVAGAADAEVVPAQAPAGDPGTSVAARGPDRHRMPELALGTRQPVITAHMFDYELACFRMPSPILRAGE</sequence>
<protein>
    <submittedName>
        <fullName evidence="2">Uncharacterized protein</fullName>
    </submittedName>
</protein>
<dbReference type="Proteomes" id="UP001165136">
    <property type="component" value="Unassembled WGS sequence"/>
</dbReference>
<feature type="region of interest" description="Disordered" evidence="1">
    <location>
        <begin position="1"/>
        <end position="40"/>
    </location>
</feature>
<keyword evidence="3" id="KW-1185">Reference proteome</keyword>
<comment type="caution">
    <text evidence="2">The sequence shown here is derived from an EMBL/GenBank/DDBJ whole genome shotgun (WGS) entry which is preliminary data.</text>
</comment>